<dbReference type="InterPro" id="IPR001496">
    <property type="entry name" value="SOCS_box"/>
</dbReference>
<feature type="region of interest" description="Disordered" evidence="7">
    <location>
        <begin position="1"/>
        <end position="30"/>
    </location>
</feature>
<keyword evidence="2" id="KW-0341">Growth regulation</keyword>
<keyword evidence="10" id="KW-1185">Reference proteome</keyword>
<dbReference type="SUPFAM" id="SSF158235">
    <property type="entry name" value="SOCS box-like"/>
    <property type="match status" value="1"/>
</dbReference>
<gene>
    <name evidence="11" type="primary">socs1b</name>
</gene>
<evidence type="ECO:0000256" key="1">
    <source>
        <dbReference type="ARBA" id="ARBA00004906"/>
    </source>
</evidence>
<organism evidence="10 11">
    <name type="scientific">Chanos chanos</name>
    <name type="common">Milkfish</name>
    <name type="synonym">Mugil chanos</name>
    <dbReference type="NCBI Taxonomy" id="29144"/>
    <lineage>
        <taxon>Eukaryota</taxon>
        <taxon>Metazoa</taxon>
        <taxon>Chordata</taxon>
        <taxon>Craniata</taxon>
        <taxon>Vertebrata</taxon>
        <taxon>Euteleostomi</taxon>
        <taxon>Actinopterygii</taxon>
        <taxon>Neopterygii</taxon>
        <taxon>Teleostei</taxon>
        <taxon>Ostariophysi</taxon>
        <taxon>Gonorynchiformes</taxon>
        <taxon>Chanidae</taxon>
        <taxon>Chanos</taxon>
    </lineage>
</organism>
<dbReference type="GO" id="GO:0046854">
    <property type="term" value="P:phosphatidylinositol phosphate biosynthetic process"/>
    <property type="evidence" value="ECO:0007669"/>
    <property type="project" value="TreeGrafter"/>
</dbReference>
<dbReference type="AlphaFoldDB" id="A0A6J2VZU6"/>
<dbReference type="PANTHER" id="PTHR10155">
    <property type="entry name" value="PHOSPHATIDYLINOSITOL 3-KINASE REGULATORY SUBUNIT"/>
    <property type="match status" value="1"/>
</dbReference>
<dbReference type="Pfam" id="PF00017">
    <property type="entry name" value="SH2"/>
    <property type="match status" value="1"/>
</dbReference>
<dbReference type="Proteomes" id="UP000504632">
    <property type="component" value="Chromosome 7"/>
</dbReference>
<keyword evidence="3" id="KW-0734">Signal transduction inhibitor</keyword>
<evidence type="ECO:0000256" key="3">
    <source>
        <dbReference type="ARBA" id="ARBA00022700"/>
    </source>
</evidence>
<dbReference type="Gene3D" id="3.30.505.10">
    <property type="entry name" value="SH2 domain"/>
    <property type="match status" value="1"/>
</dbReference>
<dbReference type="SUPFAM" id="SSF55550">
    <property type="entry name" value="SH2 domain"/>
    <property type="match status" value="1"/>
</dbReference>
<feature type="domain" description="SOCS box" evidence="9">
    <location>
        <begin position="140"/>
        <end position="189"/>
    </location>
</feature>
<dbReference type="UniPathway" id="UPA00143"/>
<evidence type="ECO:0000256" key="5">
    <source>
        <dbReference type="ARBA" id="ARBA00022999"/>
    </source>
</evidence>
<comment type="pathway">
    <text evidence="1">Protein modification; protein ubiquitination.</text>
</comment>
<evidence type="ECO:0000313" key="11">
    <source>
        <dbReference type="RefSeq" id="XP_030636586.1"/>
    </source>
</evidence>
<keyword evidence="4" id="KW-0833">Ubl conjugation pathway</keyword>
<dbReference type="CTD" id="100007521"/>
<dbReference type="GeneID" id="115817428"/>
<proteinExistence type="predicted"/>
<evidence type="ECO:0000256" key="7">
    <source>
        <dbReference type="SAM" id="MobiDB-lite"/>
    </source>
</evidence>
<dbReference type="InterPro" id="IPR000980">
    <property type="entry name" value="SH2"/>
</dbReference>
<dbReference type="RefSeq" id="XP_030636586.1">
    <property type="nucleotide sequence ID" value="XM_030780726.1"/>
</dbReference>
<dbReference type="GO" id="GO:0009968">
    <property type="term" value="P:negative regulation of signal transduction"/>
    <property type="evidence" value="ECO:0007669"/>
    <property type="project" value="UniProtKB-KW"/>
</dbReference>
<dbReference type="GO" id="GO:0005942">
    <property type="term" value="C:phosphatidylinositol 3-kinase complex"/>
    <property type="evidence" value="ECO:0007669"/>
    <property type="project" value="TreeGrafter"/>
</dbReference>
<evidence type="ECO:0000313" key="10">
    <source>
        <dbReference type="Proteomes" id="UP000504632"/>
    </source>
</evidence>
<name>A0A6J2VZU6_CHACN</name>
<reference evidence="11" key="1">
    <citation type="submission" date="2025-08" db="UniProtKB">
        <authorList>
            <consortium name="RefSeq"/>
        </authorList>
    </citation>
    <scope>IDENTIFICATION</scope>
</reference>
<dbReference type="OrthoDB" id="9937362at2759"/>
<dbReference type="GO" id="GO:0046935">
    <property type="term" value="F:1-phosphatidylinositol-3-kinase regulator activity"/>
    <property type="evidence" value="ECO:0007669"/>
    <property type="project" value="TreeGrafter"/>
</dbReference>
<feature type="domain" description="SH2" evidence="8">
    <location>
        <begin position="58"/>
        <end position="151"/>
    </location>
</feature>
<dbReference type="PANTHER" id="PTHR10155:SF4">
    <property type="entry name" value="SUPPRESSOR OF CYTOKINE SIGNALING 1"/>
    <property type="match status" value="1"/>
</dbReference>
<dbReference type="SMART" id="SM00252">
    <property type="entry name" value="SH2"/>
    <property type="match status" value="1"/>
</dbReference>
<evidence type="ECO:0000256" key="6">
    <source>
        <dbReference type="PROSITE-ProRule" id="PRU00191"/>
    </source>
</evidence>
<dbReference type="PROSITE" id="PS50001">
    <property type="entry name" value="SH2"/>
    <property type="match status" value="1"/>
</dbReference>
<evidence type="ECO:0000259" key="8">
    <source>
        <dbReference type="PROSITE" id="PS50001"/>
    </source>
</evidence>
<evidence type="ECO:0000256" key="4">
    <source>
        <dbReference type="ARBA" id="ARBA00022786"/>
    </source>
</evidence>
<dbReference type="GO" id="GO:0016567">
    <property type="term" value="P:protein ubiquitination"/>
    <property type="evidence" value="ECO:0007669"/>
    <property type="project" value="UniProtKB-UniPathway"/>
</dbReference>
<dbReference type="InterPro" id="IPR036036">
    <property type="entry name" value="SOCS_box-like_dom_sf"/>
</dbReference>
<dbReference type="PROSITE" id="PS50225">
    <property type="entry name" value="SOCS"/>
    <property type="match status" value="1"/>
</dbReference>
<evidence type="ECO:0000259" key="9">
    <source>
        <dbReference type="PROSITE" id="PS50225"/>
    </source>
</evidence>
<dbReference type="InterPro" id="IPR036860">
    <property type="entry name" value="SH2_dom_sf"/>
</dbReference>
<sequence>MVLHDEPDHAAASQGPPNQTEFLPSGPPSLPTHIRTFRHQQDCVLVTETARYLGNSGFYWGPLDVDRAHQLLADLPLGTFLLRDSTQMDVFFTLSYRAHDGPTSVRVLLGDEGFRLAGSKHVFPCLFALLEFYTNSPKRSLSKPYRGASPQSLQELARRAVIRTHSRKMIPQLPVTSNVRDFLNAYPFSI</sequence>
<dbReference type="InParanoid" id="A0A6J2VZU6"/>
<keyword evidence="5 6" id="KW-0727">SH2 domain</keyword>
<dbReference type="GO" id="GO:0035556">
    <property type="term" value="P:intracellular signal transduction"/>
    <property type="evidence" value="ECO:0007669"/>
    <property type="project" value="InterPro"/>
</dbReference>
<protein>
    <submittedName>
        <fullName evidence="11">Suppressor of cytokine signaling 1b</fullName>
    </submittedName>
</protein>
<evidence type="ECO:0000256" key="2">
    <source>
        <dbReference type="ARBA" id="ARBA00022604"/>
    </source>
</evidence>
<accession>A0A6J2VZU6</accession>